<keyword evidence="1" id="KW-0472">Membrane</keyword>
<evidence type="ECO:0000256" key="1">
    <source>
        <dbReference type="SAM" id="Phobius"/>
    </source>
</evidence>
<sequence length="244" mass="27949">MYILLNFFCAVGFALIHFFSKSVRFANVVPRTKFLSFSAGVSVAYVFVHLLPELNHYQEVLINELKNSPWRYLEHHIYVIALAGLVLFYSLERLVKLSKNNPHFKQSENASSGIFWLHIGSFFIYNAIIGYLLVQEEFNNVLGMLFYFIALGVHFITNDWSLRKEHQHTYDQYGRVLLTVAILLGWLLGALTELNELLLSILQAFIAGGVILNVMKEELPQEQESSISSFLIGSFGYSLLLIFL</sequence>
<keyword evidence="1" id="KW-1133">Transmembrane helix</keyword>
<dbReference type="Proteomes" id="UP000199481">
    <property type="component" value="Unassembled WGS sequence"/>
</dbReference>
<evidence type="ECO:0000313" key="2">
    <source>
        <dbReference type="EMBL" id="SDQ17547.1"/>
    </source>
</evidence>
<feature type="transmembrane region" description="Helical" evidence="1">
    <location>
        <begin position="113"/>
        <end position="134"/>
    </location>
</feature>
<dbReference type="RefSeq" id="WP_089975945.1">
    <property type="nucleotide sequence ID" value="NZ_CP084916.1"/>
</dbReference>
<dbReference type="OrthoDB" id="21325at2"/>
<accession>A0A1H0YQQ1</accession>
<name>A0A1H0YQQ1_9LACT</name>
<proteinExistence type="predicted"/>
<feature type="transmembrane region" description="Helical" evidence="1">
    <location>
        <begin position="140"/>
        <end position="161"/>
    </location>
</feature>
<feature type="transmembrane region" description="Helical" evidence="1">
    <location>
        <begin position="173"/>
        <end position="191"/>
    </location>
</feature>
<keyword evidence="3" id="KW-1185">Reference proteome</keyword>
<dbReference type="EMBL" id="FNJW01000008">
    <property type="protein sequence ID" value="SDQ17547.1"/>
    <property type="molecule type" value="Genomic_DNA"/>
</dbReference>
<evidence type="ECO:0000313" key="3">
    <source>
        <dbReference type="Proteomes" id="UP000199481"/>
    </source>
</evidence>
<evidence type="ECO:0008006" key="4">
    <source>
        <dbReference type="Google" id="ProtNLM"/>
    </source>
</evidence>
<feature type="transmembrane region" description="Helical" evidence="1">
    <location>
        <begin position="227"/>
        <end position="243"/>
    </location>
</feature>
<dbReference type="AlphaFoldDB" id="A0A1H0YQQ1"/>
<gene>
    <name evidence="2" type="ORF">SAMN04487752_1102</name>
</gene>
<feature type="transmembrane region" description="Helical" evidence="1">
    <location>
        <begin position="75"/>
        <end position="92"/>
    </location>
</feature>
<protein>
    <recommendedName>
        <fullName evidence="4">ZIP Zinc transporter</fullName>
    </recommendedName>
</protein>
<organism evidence="2 3">
    <name type="scientific">Carnobacterium viridans</name>
    <dbReference type="NCBI Taxonomy" id="174587"/>
    <lineage>
        <taxon>Bacteria</taxon>
        <taxon>Bacillati</taxon>
        <taxon>Bacillota</taxon>
        <taxon>Bacilli</taxon>
        <taxon>Lactobacillales</taxon>
        <taxon>Carnobacteriaceae</taxon>
        <taxon>Carnobacterium</taxon>
    </lineage>
</organism>
<reference evidence="3" key="1">
    <citation type="submission" date="2016-10" db="EMBL/GenBank/DDBJ databases">
        <authorList>
            <person name="Varghese N."/>
            <person name="Submissions S."/>
        </authorList>
    </citation>
    <scope>NUCLEOTIDE SEQUENCE [LARGE SCALE GENOMIC DNA]</scope>
    <source>
        <strain evidence="3">MPL-11</strain>
    </source>
</reference>
<feature type="transmembrane region" description="Helical" evidence="1">
    <location>
        <begin position="197"/>
        <end position="215"/>
    </location>
</feature>
<keyword evidence="1" id="KW-0812">Transmembrane</keyword>